<keyword evidence="9" id="KW-0968">Cytoplasmic vesicle</keyword>
<dbReference type="Proteomes" id="UP000316079">
    <property type="component" value="Unassembled WGS sequence"/>
</dbReference>
<evidence type="ECO:0000256" key="8">
    <source>
        <dbReference type="ARBA" id="ARBA00023242"/>
    </source>
</evidence>
<dbReference type="AlphaFoldDB" id="A0A553NM49"/>
<keyword evidence="7" id="KW-0804">Transcription</keyword>
<dbReference type="PANTHER" id="PTHR31671">
    <property type="entry name" value="DIABETES AND OBESITY REGULATED, ISOFORM G"/>
    <property type="match status" value="1"/>
</dbReference>
<name>A0A553NM49_9TELE</name>
<accession>A0A553NM49</accession>
<organism evidence="12 13">
    <name type="scientific">Danionella cerebrum</name>
    <dbReference type="NCBI Taxonomy" id="2873325"/>
    <lineage>
        <taxon>Eukaryota</taxon>
        <taxon>Metazoa</taxon>
        <taxon>Chordata</taxon>
        <taxon>Craniata</taxon>
        <taxon>Vertebrata</taxon>
        <taxon>Euteleostomi</taxon>
        <taxon>Actinopterygii</taxon>
        <taxon>Neopterygii</taxon>
        <taxon>Teleostei</taxon>
        <taxon>Ostariophysi</taxon>
        <taxon>Cypriniformes</taxon>
        <taxon>Danionidae</taxon>
        <taxon>Danioninae</taxon>
        <taxon>Danionella</taxon>
    </lineage>
</organism>
<proteinExistence type="predicted"/>
<reference evidence="12 13" key="1">
    <citation type="journal article" date="2019" name="Sci. Data">
        <title>Hybrid genome assembly and annotation of Danionella translucida.</title>
        <authorList>
            <person name="Kadobianskyi M."/>
            <person name="Schulze L."/>
            <person name="Schuelke M."/>
            <person name="Judkewitz B."/>
        </authorList>
    </citation>
    <scope>NUCLEOTIDE SEQUENCE [LARGE SCALE GENOMIC DNA]</scope>
    <source>
        <strain evidence="12 13">Bolton</strain>
    </source>
</reference>
<comment type="subcellular location">
    <subcellularLocation>
        <location evidence="2">Cytoplasm</location>
        <location evidence="2">Cytosol</location>
    </subcellularLocation>
    <subcellularLocation>
        <location evidence="1">Cytoplasmic vesicle</location>
        <location evidence="1">Autophagosome</location>
    </subcellularLocation>
    <subcellularLocation>
        <location evidence="10">Nucleus</location>
        <location evidence="10">Nuclear body</location>
    </subcellularLocation>
</comment>
<dbReference type="InterPro" id="IPR029431">
    <property type="entry name" value="TP53INP"/>
</dbReference>
<keyword evidence="6" id="KW-0010">Activator</keyword>
<evidence type="ECO:0000256" key="2">
    <source>
        <dbReference type="ARBA" id="ARBA00004514"/>
    </source>
</evidence>
<keyword evidence="4" id="KW-0072">Autophagy</keyword>
<dbReference type="OrthoDB" id="10041339at2759"/>
<dbReference type="EMBL" id="SRMA01026841">
    <property type="protein sequence ID" value="TRY66511.1"/>
    <property type="molecule type" value="Genomic_DNA"/>
</dbReference>
<evidence type="ECO:0000256" key="4">
    <source>
        <dbReference type="ARBA" id="ARBA00023006"/>
    </source>
</evidence>
<comment type="caution">
    <text evidence="12">The sequence shown here is derived from an EMBL/GenBank/DDBJ whole genome shotgun (WGS) entry which is preliminary data.</text>
</comment>
<keyword evidence="8" id="KW-0539">Nucleus</keyword>
<gene>
    <name evidence="12" type="ORF">DNTS_015896</name>
</gene>
<dbReference type="GO" id="GO:0016604">
    <property type="term" value="C:nuclear body"/>
    <property type="evidence" value="ECO:0007669"/>
    <property type="project" value="UniProtKB-SubCell"/>
</dbReference>
<dbReference type="EMBL" id="SRMA01026841">
    <property type="protein sequence ID" value="TRY66513.1"/>
    <property type="molecule type" value="Genomic_DNA"/>
</dbReference>
<evidence type="ECO:0000256" key="9">
    <source>
        <dbReference type="ARBA" id="ARBA00023329"/>
    </source>
</evidence>
<evidence type="ECO:0000256" key="7">
    <source>
        <dbReference type="ARBA" id="ARBA00023163"/>
    </source>
</evidence>
<evidence type="ECO:0000313" key="12">
    <source>
        <dbReference type="EMBL" id="TRY66511.1"/>
    </source>
</evidence>
<evidence type="ECO:0000256" key="10">
    <source>
        <dbReference type="ARBA" id="ARBA00034306"/>
    </source>
</evidence>
<keyword evidence="13" id="KW-1185">Reference proteome</keyword>
<reference evidence="12" key="2">
    <citation type="submission" date="2019-04" db="EMBL/GenBank/DDBJ databases">
        <authorList>
            <person name="Kadobianskyi M."/>
            <person name="Schulze L."/>
            <person name="Schuelke M."/>
            <person name="Judkewitz B."/>
        </authorList>
    </citation>
    <scope>NUCLEOTIDE SEQUENCE</scope>
    <source>
        <strain evidence="12">Bolton</strain>
        <tissue evidence="12">Whole-body</tissue>
    </source>
</reference>
<dbReference type="GO" id="GO:0000045">
    <property type="term" value="P:autophagosome assembly"/>
    <property type="evidence" value="ECO:0007669"/>
    <property type="project" value="TreeGrafter"/>
</dbReference>
<dbReference type="PANTHER" id="PTHR31671:SF2">
    <property type="entry name" value="TUMOR PROTEIN P53-INDUCIBLE NUCLEAR PROTEIN 2"/>
    <property type="match status" value="1"/>
</dbReference>
<evidence type="ECO:0000313" key="13">
    <source>
        <dbReference type="Proteomes" id="UP000316079"/>
    </source>
</evidence>
<evidence type="ECO:0000256" key="11">
    <source>
        <dbReference type="SAM" id="MobiDB-lite"/>
    </source>
</evidence>
<evidence type="ECO:0000256" key="5">
    <source>
        <dbReference type="ARBA" id="ARBA00023015"/>
    </source>
</evidence>
<evidence type="ECO:0000256" key="6">
    <source>
        <dbReference type="ARBA" id="ARBA00023159"/>
    </source>
</evidence>
<keyword evidence="3" id="KW-0963">Cytoplasm</keyword>
<dbReference type="GO" id="GO:0005829">
    <property type="term" value="C:cytosol"/>
    <property type="evidence" value="ECO:0007669"/>
    <property type="project" value="UniProtKB-SubCell"/>
</dbReference>
<dbReference type="GO" id="GO:0031410">
    <property type="term" value="C:cytoplasmic vesicle"/>
    <property type="evidence" value="ECO:0007669"/>
    <property type="project" value="UniProtKB-KW"/>
</dbReference>
<evidence type="ECO:0008006" key="14">
    <source>
        <dbReference type="Google" id="ProtNLM"/>
    </source>
</evidence>
<evidence type="ECO:0000256" key="1">
    <source>
        <dbReference type="ARBA" id="ARBA00004419"/>
    </source>
</evidence>
<evidence type="ECO:0000256" key="3">
    <source>
        <dbReference type="ARBA" id="ARBA00022490"/>
    </source>
</evidence>
<dbReference type="GO" id="GO:0045893">
    <property type="term" value="P:positive regulation of DNA-templated transcription"/>
    <property type="evidence" value="ECO:0007669"/>
    <property type="project" value="TreeGrafter"/>
</dbReference>
<dbReference type="GO" id="GO:0005776">
    <property type="term" value="C:autophagosome"/>
    <property type="evidence" value="ECO:0007669"/>
    <property type="project" value="UniProtKB-SubCell"/>
</dbReference>
<keyword evidence="5" id="KW-0805">Transcription regulation</keyword>
<feature type="region of interest" description="Disordered" evidence="11">
    <location>
        <begin position="119"/>
        <end position="141"/>
    </location>
</feature>
<protein>
    <recommendedName>
        <fullName evidence="14">Tumor protein p53-inducible nuclear protein 2</fullName>
    </recommendedName>
</protein>
<sequence length="161" mass="18039">MFQRLTNLFFGNMSESQEIIVPEPASPEPDEEGWLLVNAIDGEQSSEASEVQLKIISSISNTEVSAASLVNESSSVEAEVPKVPIPRSSSRVSQRMVSQAGVLFKVTQMGRIQRAQARANRRTLGRNSIQRQNHTRQHLPQHYSRMHRVILHQPGRCNACH</sequence>
<dbReference type="EMBL" id="SRMA01026841">
    <property type="protein sequence ID" value="TRY66512.1"/>
    <property type="molecule type" value="Genomic_DNA"/>
</dbReference>